<evidence type="ECO:0000256" key="3">
    <source>
        <dbReference type="ARBA" id="ARBA00022723"/>
    </source>
</evidence>
<reference evidence="10" key="1">
    <citation type="journal article" date="2016" name="Nature">
        <title>The genome of the seagrass Zostera marina reveals angiosperm adaptation to the sea.</title>
        <authorList>
            <person name="Olsen J.L."/>
            <person name="Rouze P."/>
            <person name="Verhelst B."/>
            <person name="Lin Y.-C."/>
            <person name="Bayer T."/>
            <person name="Collen J."/>
            <person name="Dattolo E."/>
            <person name="De Paoli E."/>
            <person name="Dittami S."/>
            <person name="Maumus F."/>
            <person name="Michel G."/>
            <person name="Kersting A."/>
            <person name="Lauritano C."/>
            <person name="Lohaus R."/>
            <person name="Toepel M."/>
            <person name="Tonon T."/>
            <person name="Vanneste K."/>
            <person name="Amirebrahimi M."/>
            <person name="Brakel J."/>
            <person name="Bostroem C."/>
            <person name="Chovatia M."/>
            <person name="Grimwood J."/>
            <person name="Jenkins J.W."/>
            <person name="Jueterbock A."/>
            <person name="Mraz A."/>
            <person name="Stam W.T."/>
            <person name="Tice H."/>
            <person name="Bornberg-Bauer E."/>
            <person name="Green P.J."/>
            <person name="Pearson G.A."/>
            <person name="Procaccini G."/>
            <person name="Duarte C.M."/>
            <person name="Schmutz J."/>
            <person name="Reusch T.B.H."/>
            <person name="Van de Peer Y."/>
        </authorList>
    </citation>
    <scope>NUCLEOTIDE SEQUENCE [LARGE SCALE GENOMIC DNA]</scope>
    <source>
        <strain evidence="10">cv. Finnish</strain>
    </source>
</reference>
<protein>
    <recommendedName>
        <fullName evidence="8">Fe2OG dioxygenase domain-containing protein</fullName>
    </recommendedName>
</protein>
<keyword evidence="10" id="KW-1185">Reference proteome</keyword>
<evidence type="ECO:0000256" key="6">
    <source>
        <dbReference type="ARBA" id="ARBA00023004"/>
    </source>
</evidence>
<keyword evidence="4" id="KW-0223">Dioxygenase</keyword>
<dbReference type="GO" id="GO:0046872">
    <property type="term" value="F:metal ion binding"/>
    <property type="evidence" value="ECO:0007669"/>
    <property type="project" value="UniProtKB-KW"/>
</dbReference>
<comment type="caution">
    <text evidence="9">The sequence shown here is derived from an EMBL/GenBank/DDBJ whole genome shotgun (WGS) entry which is preliminary data.</text>
</comment>
<feature type="domain" description="Fe2OG dioxygenase" evidence="8">
    <location>
        <begin position="185"/>
        <end position="286"/>
    </location>
</feature>
<evidence type="ECO:0000256" key="2">
    <source>
        <dbReference type="ARBA" id="ARBA00008056"/>
    </source>
</evidence>
<sequence>MAAVSNKTLLLSDLNSDVVPIHYIRPISERPNLTDIITSDIPIVDLRGIDGADHSSIVKAIGLASTTMVSLTQLIESMLCVAREFFRLPESERNAKYSDNPSKANRLSTSFNVHTEKIGCWRDYLRLHCHPLEEFVHEWPSNPPSFRDVAARYSRKIRELACKLLSCISESLGLEKDWMEKSLEDFGQHMAINYYPPCPDPELVYGLPAHKDPNVVTLLLQDTVPGLQILKNGNWVAVNPIPNNSIIVNLGDQIQVLSNGRYKSVLHRAVVNSDKERISIPTFCCPSMDAVIESHKSFLNQHHNKQLYRSFTYGDYYKAFWNRGLSQESCLDLFTNP</sequence>
<dbReference type="Proteomes" id="UP000036987">
    <property type="component" value="Unassembled WGS sequence"/>
</dbReference>
<dbReference type="OMA" id="AWFGHPN"/>
<evidence type="ECO:0000313" key="10">
    <source>
        <dbReference type="Proteomes" id="UP000036987"/>
    </source>
</evidence>
<evidence type="ECO:0000259" key="8">
    <source>
        <dbReference type="PROSITE" id="PS51471"/>
    </source>
</evidence>
<dbReference type="AlphaFoldDB" id="A0A0K9PSM1"/>
<dbReference type="SUPFAM" id="SSF51197">
    <property type="entry name" value="Clavaminate synthase-like"/>
    <property type="match status" value="1"/>
</dbReference>
<evidence type="ECO:0000256" key="7">
    <source>
        <dbReference type="RuleBase" id="RU003682"/>
    </source>
</evidence>
<dbReference type="InterPro" id="IPR005123">
    <property type="entry name" value="Oxoglu/Fe-dep_dioxygenase_dom"/>
</dbReference>
<dbReference type="InterPro" id="IPR027443">
    <property type="entry name" value="IPNS-like_sf"/>
</dbReference>
<name>A0A0K9PSM1_ZOSMR</name>
<dbReference type="Pfam" id="PF14226">
    <property type="entry name" value="DIOX_N"/>
    <property type="match status" value="1"/>
</dbReference>
<dbReference type="Pfam" id="PF03171">
    <property type="entry name" value="2OG-FeII_Oxy"/>
    <property type="match status" value="1"/>
</dbReference>
<dbReference type="PROSITE" id="PS51471">
    <property type="entry name" value="FE2OG_OXY"/>
    <property type="match status" value="1"/>
</dbReference>
<dbReference type="GO" id="GO:0002229">
    <property type="term" value="P:defense response to oomycetes"/>
    <property type="evidence" value="ECO:0007669"/>
    <property type="project" value="UniProtKB-ARBA"/>
</dbReference>
<dbReference type="GO" id="GO:0051213">
    <property type="term" value="F:dioxygenase activity"/>
    <property type="evidence" value="ECO:0007669"/>
    <property type="project" value="UniProtKB-KW"/>
</dbReference>
<comment type="similarity">
    <text evidence="2 7">Belongs to the iron/ascorbate-dependent oxidoreductase family.</text>
</comment>
<comment type="cofactor">
    <cofactor evidence="1">
        <name>L-ascorbate</name>
        <dbReference type="ChEBI" id="CHEBI:38290"/>
    </cofactor>
</comment>
<dbReference type="OrthoDB" id="288590at2759"/>
<evidence type="ECO:0000256" key="1">
    <source>
        <dbReference type="ARBA" id="ARBA00001961"/>
    </source>
</evidence>
<evidence type="ECO:0000256" key="5">
    <source>
        <dbReference type="ARBA" id="ARBA00023002"/>
    </source>
</evidence>
<keyword evidence="3 7" id="KW-0479">Metal-binding</keyword>
<dbReference type="PANTHER" id="PTHR47991">
    <property type="entry name" value="OXOGLUTARATE/IRON-DEPENDENT DIOXYGENASE"/>
    <property type="match status" value="1"/>
</dbReference>
<dbReference type="InterPro" id="IPR044861">
    <property type="entry name" value="IPNS-like_FE2OG_OXY"/>
</dbReference>
<accession>A0A0K9PSM1</accession>
<dbReference type="InterPro" id="IPR050295">
    <property type="entry name" value="Plant_2OG-oxidoreductases"/>
</dbReference>
<proteinExistence type="inferred from homology"/>
<evidence type="ECO:0000313" key="9">
    <source>
        <dbReference type="EMBL" id="KMZ71954.1"/>
    </source>
</evidence>
<evidence type="ECO:0000256" key="4">
    <source>
        <dbReference type="ARBA" id="ARBA00022964"/>
    </source>
</evidence>
<organism evidence="9 10">
    <name type="scientific">Zostera marina</name>
    <name type="common">Eelgrass</name>
    <dbReference type="NCBI Taxonomy" id="29655"/>
    <lineage>
        <taxon>Eukaryota</taxon>
        <taxon>Viridiplantae</taxon>
        <taxon>Streptophyta</taxon>
        <taxon>Embryophyta</taxon>
        <taxon>Tracheophyta</taxon>
        <taxon>Spermatophyta</taxon>
        <taxon>Magnoliopsida</taxon>
        <taxon>Liliopsida</taxon>
        <taxon>Zosteraceae</taxon>
        <taxon>Zostera</taxon>
    </lineage>
</organism>
<dbReference type="Gene3D" id="2.60.120.330">
    <property type="entry name" value="B-lactam Antibiotic, Isopenicillin N Synthase, Chain"/>
    <property type="match status" value="1"/>
</dbReference>
<dbReference type="EMBL" id="LFYR01000647">
    <property type="protein sequence ID" value="KMZ71954.1"/>
    <property type="molecule type" value="Genomic_DNA"/>
</dbReference>
<dbReference type="FunFam" id="2.60.120.330:FF:000007">
    <property type="entry name" value="Protein DMR6-like oxygenase 2"/>
    <property type="match status" value="1"/>
</dbReference>
<gene>
    <name evidence="9" type="ORF">ZOSMA_171G00320</name>
</gene>
<keyword evidence="6 7" id="KW-0408">Iron</keyword>
<dbReference type="InterPro" id="IPR026992">
    <property type="entry name" value="DIOX_N"/>
</dbReference>
<keyword evidence="5 7" id="KW-0560">Oxidoreductase</keyword>
<dbReference type="STRING" id="29655.A0A0K9PSM1"/>